<dbReference type="InterPro" id="IPR000197">
    <property type="entry name" value="Znf_TAZ"/>
</dbReference>
<feature type="domain" description="RING-type" evidence="9">
    <location>
        <begin position="6"/>
        <end position="219"/>
    </location>
</feature>
<organism evidence="10 11">
    <name type="scientific">Cylindrobasidium torrendii FP15055 ss-10</name>
    <dbReference type="NCBI Taxonomy" id="1314674"/>
    <lineage>
        <taxon>Eukaryota</taxon>
        <taxon>Fungi</taxon>
        <taxon>Dikarya</taxon>
        <taxon>Basidiomycota</taxon>
        <taxon>Agaricomycotina</taxon>
        <taxon>Agaricomycetes</taxon>
        <taxon>Agaricomycetidae</taxon>
        <taxon>Agaricales</taxon>
        <taxon>Marasmiineae</taxon>
        <taxon>Physalacriaceae</taxon>
        <taxon>Cylindrobasidium</taxon>
    </lineage>
</organism>
<evidence type="ECO:0000313" key="11">
    <source>
        <dbReference type="Proteomes" id="UP000054007"/>
    </source>
</evidence>
<reference evidence="10 11" key="1">
    <citation type="journal article" date="2015" name="Fungal Genet. Biol.">
        <title>Evolution of novel wood decay mechanisms in Agaricales revealed by the genome sequences of Fistulina hepatica and Cylindrobasidium torrendii.</title>
        <authorList>
            <person name="Floudas D."/>
            <person name="Held B.W."/>
            <person name="Riley R."/>
            <person name="Nagy L.G."/>
            <person name="Koehler G."/>
            <person name="Ransdell A.S."/>
            <person name="Younus H."/>
            <person name="Chow J."/>
            <person name="Chiniquy J."/>
            <person name="Lipzen A."/>
            <person name="Tritt A."/>
            <person name="Sun H."/>
            <person name="Haridas S."/>
            <person name="LaButti K."/>
            <person name="Ohm R.A."/>
            <person name="Kues U."/>
            <person name="Blanchette R.A."/>
            <person name="Grigoriev I.V."/>
            <person name="Minto R.E."/>
            <person name="Hibbett D.S."/>
        </authorList>
    </citation>
    <scope>NUCLEOTIDE SEQUENCE [LARGE SCALE GENOMIC DNA]</scope>
    <source>
        <strain evidence="10 11">FP15055 ss-10</strain>
    </source>
</reference>
<evidence type="ECO:0000259" key="9">
    <source>
        <dbReference type="PROSITE" id="PS51873"/>
    </source>
</evidence>
<dbReference type="InterPro" id="IPR044066">
    <property type="entry name" value="TRIAD_supradom"/>
</dbReference>
<evidence type="ECO:0000256" key="2">
    <source>
        <dbReference type="ARBA" id="ARBA00022679"/>
    </source>
</evidence>
<dbReference type="Gene3D" id="2.20.25.20">
    <property type="match status" value="1"/>
</dbReference>
<evidence type="ECO:0000256" key="6">
    <source>
        <dbReference type="ARBA" id="ARBA00022786"/>
    </source>
</evidence>
<dbReference type="PROSITE" id="PS50134">
    <property type="entry name" value="ZF_TAZ"/>
    <property type="match status" value="1"/>
</dbReference>
<accession>A0A0D7B5N8</accession>
<dbReference type="PROSITE" id="PS51873">
    <property type="entry name" value="TRIAD"/>
    <property type="match status" value="1"/>
</dbReference>
<dbReference type="PANTHER" id="PTHR22770">
    <property type="entry name" value="UBIQUITIN CONJUGATING ENZYME 7 INTERACTING PROTEIN-RELATED"/>
    <property type="match status" value="1"/>
</dbReference>
<dbReference type="Gene3D" id="3.30.40.10">
    <property type="entry name" value="Zinc/RING finger domain, C3HC4 (zinc finger)"/>
    <property type="match status" value="1"/>
</dbReference>
<dbReference type="STRING" id="1314674.A0A0D7B5N8"/>
<keyword evidence="3" id="KW-0479">Metal-binding</keyword>
<dbReference type="Pfam" id="PF26191">
    <property type="entry name" value="RING-HC_RBR_RNF216"/>
    <property type="match status" value="1"/>
</dbReference>
<keyword evidence="7" id="KW-0862">Zinc</keyword>
<dbReference type="SUPFAM" id="SSF57850">
    <property type="entry name" value="RING/U-box"/>
    <property type="match status" value="2"/>
</dbReference>
<protein>
    <recommendedName>
        <fullName evidence="12">RING-type domain-containing protein</fullName>
    </recommendedName>
</protein>
<dbReference type="GO" id="GO:0016740">
    <property type="term" value="F:transferase activity"/>
    <property type="evidence" value="ECO:0007669"/>
    <property type="project" value="UniProtKB-KW"/>
</dbReference>
<evidence type="ECO:0000256" key="4">
    <source>
        <dbReference type="ARBA" id="ARBA00022737"/>
    </source>
</evidence>
<feature type="domain" description="TAZ-type" evidence="8">
    <location>
        <begin position="84"/>
        <end position="194"/>
    </location>
</feature>
<evidence type="ECO:0000259" key="8">
    <source>
        <dbReference type="PROSITE" id="PS50134"/>
    </source>
</evidence>
<dbReference type="AlphaFoldDB" id="A0A0D7B5N8"/>
<dbReference type="PANTHER" id="PTHR22770:SF47">
    <property type="entry name" value="E3 UBIQUITIN-PROTEIN LIGASE RNF216"/>
    <property type="match status" value="1"/>
</dbReference>
<evidence type="ECO:0000256" key="5">
    <source>
        <dbReference type="ARBA" id="ARBA00022771"/>
    </source>
</evidence>
<dbReference type="SMART" id="SM00647">
    <property type="entry name" value="IBR"/>
    <property type="match status" value="2"/>
</dbReference>
<dbReference type="Gene3D" id="1.20.120.1750">
    <property type="match status" value="1"/>
</dbReference>
<evidence type="ECO:0000256" key="1">
    <source>
        <dbReference type="ARBA" id="ARBA00004906"/>
    </source>
</evidence>
<evidence type="ECO:0000256" key="7">
    <source>
        <dbReference type="ARBA" id="ARBA00022833"/>
    </source>
</evidence>
<dbReference type="InterPro" id="IPR051628">
    <property type="entry name" value="LUBAC_E3_Ligases"/>
</dbReference>
<sequence>MAGVENRLLCNCCFDEYPLAQMAQCTEAHLICVGCFTRHVEMHLGMDNTTRIICISSVSVRCEAPYHESEVRRLLPESVGLYERIRQREDIERSGLGMLEECPRCSYASIVKNDASLIRCKNRACRLVSCRECKKVDHSPRSCAAEAEREHRNGRHAVEEAMTAALVRKCPNCRRPFTKESGCNKMKCPNCWTVSCYVCRQVLTGADPYTHFTVCFFHYHVLLLA</sequence>
<evidence type="ECO:0000313" key="10">
    <source>
        <dbReference type="EMBL" id="KIY65530.1"/>
    </source>
</evidence>
<keyword evidence="6" id="KW-0833">Ubl conjugation pathway</keyword>
<gene>
    <name evidence="10" type="ORF">CYLTODRAFT_356614</name>
</gene>
<dbReference type="CDD" id="cd20339">
    <property type="entry name" value="BRcat_RBR_RNF216"/>
    <property type="match status" value="1"/>
</dbReference>
<dbReference type="InterPro" id="IPR047545">
    <property type="entry name" value="BRcat_RBR_RNF216"/>
</dbReference>
<dbReference type="InterPro" id="IPR047544">
    <property type="entry name" value="RING-HC_RBR_RNF216"/>
</dbReference>
<keyword evidence="4" id="KW-0677">Repeat</keyword>
<evidence type="ECO:0000256" key="3">
    <source>
        <dbReference type="ARBA" id="ARBA00022723"/>
    </source>
</evidence>
<dbReference type="InterPro" id="IPR002867">
    <property type="entry name" value="IBR_dom"/>
</dbReference>
<dbReference type="EMBL" id="KN880586">
    <property type="protein sequence ID" value="KIY65530.1"/>
    <property type="molecule type" value="Genomic_DNA"/>
</dbReference>
<comment type="pathway">
    <text evidence="1">Protein modification; protein ubiquitination.</text>
</comment>
<dbReference type="Proteomes" id="UP000054007">
    <property type="component" value="Unassembled WGS sequence"/>
</dbReference>
<keyword evidence="11" id="KW-1185">Reference proteome</keyword>
<dbReference type="OrthoDB" id="10009520at2759"/>
<keyword evidence="5" id="KW-0863">Zinc-finger</keyword>
<dbReference type="InterPro" id="IPR013083">
    <property type="entry name" value="Znf_RING/FYVE/PHD"/>
</dbReference>
<evidence type="ECO:0008006" key="12">
    <source>
        <dbReference type="Google" id="ProtNLM"/>
    </source>
</evidence>
<dbReference type="GO" id="GO:0008270">
    <property type="term" value="F:zinc ion binding"/>
    <property type="evidence" value="ECO:0007669"/>
    <property type="project" value="UniProtKB-KW"/>
</dbReference>
<name>A0A0D7B5N8_9AGAR</name>
<proteinExistence type="predicted"/>
<keyword evidence="2" id="KW-0808">Transferase</keyword>
<dbReference type="Pfam" id="PF26200">
    <property type="entry name" value="Rcat_RNF216"/>
    <property type="match status" value="1"/>
</dbReference>